<dbReference type="Proteomes" id="UP000504610">
    <property type="component" value="Chromosome 6"/>
</dbReference>
<dbReference type="OrthoDB" id="1030851at2759"/>
<gene>
    <name evidence="4" type="primary">LOC108811795</name>
</gene>
<organism evidence="3 4">
    <name type="scientific">Raphanus sativus</name>
    <name type="common">Radish</name>
    <name type="synonym">Raphanus raphanistrum var. sativus</name>
    <dbReference type="NCBI Taxonomy" id="3726"/>
    <lineage>
        <taxon>Eukaryota</taxon>
        <taxon>Viridiplantae</taxon>
        <taxon>Streptophyta</taxon>
        <taxon>Embryophyta</taxon>
        <taxon>Tracheophyta</taxon>
        <taxon>Spermatophyta</taxon>
        <taxon>Magnoliopsida</taxon>
        <taxon>eudicotyledons</taxon>
        <taxon>Gunneridae</taxon>
        <taxon>Pentapetalae</taxon>
        <taxon>rosids</taxon>
        <taxon>malvids</taxon>
        <taxon>Brassicales</taxon>
        <taxon>Brassicaceae</taxon>
        <taxon>Brassiceae</taxon>
        <taxon>Raphanus</taxon>
    </lineage>
</organism>
<dbReference type="InterPro" id="IPR032675">
    <property type="entry name" value="LRR_dom_sf"/>
</dbReference>
<dbReference type="CDD" id="cd22159">
    <property type="entry name" value="F-box_AtTIR1-like"/>
    <property type="match status" value="1"/>
</dbReference>
<evidence type="ECO:0000259" key="2">
    <source>
        <dbReference type="Pfam" id="PF18791"/>
    </source>
</evidence>
<keyword evidence="3" id="KW-1185">Reference proteome</keyword>
<dbReference type="GeneID" id="108811795"/>
<name>A0A6J0JV31_RAPSA</name>
<sequence length="608" mass="68731">MKDPDAKKRRSTPSNVDDVISLVMPLVTDAKDRDSASLVNRTWLRADSETREHVTMALCYASLPERLSRRFPNLTSLKIKGKPRAAMFDLIPENWGGFVSPWVNEIALSMRRIRSVHFRRMIVSDLDLDVLARARLDELEVLKLDKCLGFSTDGLLTIVKHCRKIKTLLMDDSSVLEKNGDWLHELALHNTSLEVLNLYMTELTKLIPRDLETIAKNCHRSLVSVKVGGDFDMLELVGFFNAAVNLEEFCGGSLDEDPEWPDKYTKLTFPPKLSRVGLSYLVAKEMPILFPFAAQIRKLDLLYAFLETNDHCQLIPKCPNLEVLETRNVIGDKGLEALAKYCKKLKRLRIERDADEDEMNEDRRGADEDGNEDLGYLVTQRGLTALAKGCKELEYIAVYVADVTNECLRTIGGHLKSLVDFRLVLIDLEDMIVADLPLDKGVRSLLMGCEKLRRFALYLRPGGLTDVGLGYVGRYSPNVRWMLLGYVGESDEGLMEFSRGGGCPRQLQKLEMRGCCFSERGIAAAVMELPSLRYLWVQGYGASATGEDLRVMSRPYWNIELIQARRVPEVDEMGEVSEVEHPAHILAYYSLAGHRTDSPPTVRVLKEL</sequence>
<dbReference type="SUPFAM" id="SSF52047">
    <property type="entry name" value="RNI-like"/>
    <property type="match status" value="2"/>
</dbReference>
<dbReference type="InterPro" id="IPR041567">
    <property type="entry name" value="COI1_F-box"/>
</dbReference>
<evidence type="ECO:0000313" key="3">
    <source>
        <dbReference type="Proteomes" id="UP000504610"/>
    </source>
</evidence>
<reference evidence="4" key="2">
    <citation type="submission" date="2025-08" db="UniProtKB">
        <authorList>
            <consortium name="RefSeq"/>
        </authorList>
    </citation>
    <scope>IDENTIFICATION</scope>
    <source>
        <tissue evidence="4">Leaf</tissue>
    </source>
</reference>
<dbReference type="Pfam" id="PF18791">
    <property type="entry name" value="Transp_inhibit"/>
    <property type="match status" value="1"/>
</dbReference>
<dbReference type="Gene3D" id="1.20.1280.50">
    <property type="match status" value="1"/>
</dbReference>
<evidence type="ECO:0000259" key="1">
    <source>
        <dbReference type="Pfam" id="PF18511"/>
    </source>
</evidence>
<feature type="domain" description="COI1 F-box" evidence="1">
    <location>
        <begin position="15"/>
        <end position="53"/>
    </location>
</feature>
<dbReference type="FunFam" id="3.80.10.10:FF:000124">
    <property type="entry name" value="Coronatine-insensitive protein 1"/>
    <property type="match status" value="1"/>
</dbReference>
<dbReference type="PANTHER" id="PTHR16134:SF103">
    <property type="entry name" value="GENOME ASSEMBLY, CHROMOSOME: A04"/>
    <property type="match status" value="1"/>
</dbReference>
<accession>A0A6J0JV31</accession>
<dbReference type="GO" id="GO:0019005">
    <property type="term" value="C:SCF ubiquitin ligase complex"/>
    <property type="evidence" value="ECO:0007669"/>
    <property type="project" value="TreeGrafter"/>
</dbReference>
<protein>
    <submittedName>
        <fullName evidence="4">Coronatine-insensitive protein 1-like</fullName>
    </submittedName>
</protein>
<dbReference type="AlphaFoldDB" id="A0A6J0JV31"/>
<dbReference type="KEGG" id="rsz:108811795"/>
<dbReference type="Gene3D" id="3.80.10.10">
    <property type="entry name" value="Ribonuclease Inhibitor"/>
    <property type="match status" value="1"/>
</dbReference>
<proteinExistence type="predicted"/>
<dbReference type="GO" id="GO:0031146">
    <property type="term" value="P:SCF-dependent proteasomal ubiquitin-dependent protein catabolic process"/>
    <property type="evidence" value="ECO:0007669"/>
    <property type="project" value="TreeGrafter"/>
</dbReference>
<dbReference type="InterPro" id="IPR041101">
    <property type="entry name" value="Transp_inhibit"/>
</dbReference>
<dbReference type="Pfam" id="PF18511">
    <property type="entry name" value="F-box_5"/>
    <property type="match status" value="1"/>
</dbReference>
<feature type="domain" description="Transport inhibitor response 1" evidence="2">
    <location>
        <begin position="72"/>
        <end position="118"/>
    </location>
</feature>
<reference evidence="3" key="1">
    <citation type="journal article" date="2019" name="Database">
        <title>The radish genome database (RadishGD): an integrated information resource for radish genomics.</title>
        <authorList>
            <person name="Yu H.J."/>
            <person name="Baek S."/>
            <person name="Lee Y.J."/>
            <person name="Cho A."/>
            <person name="Mun J.H."/>
        </authorList>
    </citation>
    <scope>NUCLEOTIDE SEQUENCE [LARGE SCALE GENOMIC DNA]</scope>
    <source>
        <strain evidence="3">cv. WK10039</strain>
    </source>
</reference>
<evidence type="ECO:0000313" key="4">
    <source>
        <dbReference type="RefSeq" id="XP_018439388.1"/>
    </source>
</evidence>
<dbReference type="PANTHER" id="PTHR16134">
    <property type="entry name" value="F-BOX/TPR REPEAT PROTEIN POF3"/>
    <property type="match status" value="1"/>
</dbReference>
<dbReference type="RefSeq" id="XP_018439388.1">
    <property type="nucleotide sequence ID" value="XM_018583886.2"/>
</dbReference>